<evidence type="ECO:0000313" key="9">
    <source>
        <dbReference type="Proteomes" id="UP000249782"/>
    </source>
</evidence>
<dbReference type="PANTHER" id="PTHR11361">
    <property type="entry name" value="DNA MISMATCH REPAIR PROTEIN MUTS FAMILY MEMBER"/>
    <property type="match status" value="1"/>
</dbReference>
<feature type="domain" description="Helix-hairpin-helix DNA-binding motif class 1" evidence="6">
    <location>
        <begin position="45"/>
        <end position="64"/>
    </location>
</feature>
<feature type="coiled-coil region" evidence="5">
    <location>
        <begin position="373"/>
        <end position="400"/>
    </location>
</feature>
<evidence type="ECO:0000256" key="5">
    <source>
        <dbReference type="SAM" id="Coils"/>
    </source>
</evidence>
<dbReference type="Proteomes" id="UP000249782">
    <property type="component" value="Unassembled WGS sequence"/>
</dbReference>
<protein>
    <recommendedName>
        <fullName evidence="4">DNA-binding protein MutS2</fullName>
    </recommendedName>
</protein>
<feature type="coiled-coil region" evidence="5">
    <location>
        <begin position="254"/>
        <end position="305"/>
    </location>
</feature>
<keyword evidence="2 4" id="KW-0067">ATP-binding</keyword>
<keyword evidence="9" id="KW-1185">Reference proteome</keyword>
<dbReference type="GO" id="GO:0016787">
    <property type="term" value="F:hydrolase activity"/>
    <property type="evidence" value="ECO:0007669"/>
    <property type="project" value="UniProtKB-KW"/>
</dbReference>
<dbReference type="Gene3D" id="3.40.50.300">
    <property type="entry name" value="P-loop containing nucleotide triphosphate hydrolases"/>
    <property type="match status" value="1"/>
</dbReference>
<proteinExistence type="inferred from homology"/>
<dbReference type="GO" id="GO:0004519">
    <property type="term" value="F:endonuclease activity"/>
    <property type="evidence" value="ECO:0007669"/>
    <property type="project" value="UniProtKB-KW"/>
</dbReference>
<organism evidence="8 9">
    <name type="scientific">Methanothermobacter tenebrarum</name>
    <dbReference type="NCBI Taxonomy" id="680118"/>
    <lineage>
        <taxon>Archaea</taxon>
        <taxon>Methanobacteriati</taxon>
        <taxon>Methanobacteriota</taxon>
        <taxon>Methanomada group</taxon>
        <taxon>Methanobacteria</taxon>
        <taxon>Methanobacteriales</taxon>
        <taxon>Methanobacteriaceae</taxon>
        <taxon>Methanothermobacter</taxon>
    </lineage>
</organism>
<dbReference type="SMART" id="SM00278">
    <property type="entry name" value="HhH1"/>
    <property type="match status" value="2"/>
</dbReference>
<sequence>MSNTIFGREDLKKIKGIGDKLADKILEGLGGEEELTRLVENREVDRLTQIDGISQRKAIEIINSLLGDPTPHFLKGEGAQRLYEDIIDKILPYANTRYSHNRILLLHPRKDPEWIKKHIQMVIDSKKTVQKLPIKQIRKLLKKIKTPKEPKPKFNPARAILTEKEEEYERLIKMGLNRYHPILIKPNPTELKEYELIIYVYSDGLFEVEGAHNIIMVHSGAEKHQIIPETVLDYFKENKKLLKNLLTLRRLLGCETVLEEIMDILEELEESEETQDIDKIVNTIKSEADEKLEKLIKKIKLKGEEILNLLDDGTTKKIDKIFEKVIKEAKEKLKNETGIDFNPYIRSYPLKIDEKELKRAEQIKFSKEITKTFDKKVEAAERLSKLKTQLEKEIKEILEFDYKLALGCFAAKYKLQKPQITNKIKLKKALHLNLIPKEDKENIQRIDYKLDNKENVSLLTGANSGGKTTLLETIAQTIILAQMGLPVPAKEAQIKIFDEIHLHTKEKTLNAGEFETFLKRFTSTIISKKQKLILLDEIEAITELEAAVKILSTFIELIKNSKSYAIIVTHMAREITKEVNVRIDGIEAKGLDENYNLIVNRTPKMNYLAKSTPELILKMLHQKSNGKTKEIYAKILEKFK</sequence>
<dbReference type="Pfam" id="PF14520">
    <property type="entry name" value="HHH_5"/>
    <property type="match status" value="1"/>
</dbReference>
<dbReference type="Gene3D" id="1.10.150.20">
    <property type="entry name" value="5' to 3' exonuclease, C-terminal subdomain"/>
    <property type="match status" value="1"/>
</dbReference>
<evidence type="ECO:0000259" key="6">
    <source>
        <dbReference type="SMART" id="SM00278"/>
    </source>
</evidence>
<dbReference type="HAMAP" id="MF_00971">
    <property type="entry name" value="MutS2_archaea"/>
    <property type="match status" value="1"/>
</dbReference>
<dbReference type="GO" id="GO:0030983">
    <property type="term" value="F:mismatched DNA binding"/>
    <property type="evidence" value="ECO:0007669"/>
    <property type="project" value="InterPro"/>
</dbReference>
<dbReference type="InterPro" id="IPR010994">
    <property type="entry name" value="RuvA_2-like"/>
</dbReference>
<reference evidence="8 9" key="1">
    <citation type="submission" date="2018-06" db="EMBL/GenBank/DDBJ databases">
        <title>Draft genome sequence of hyperthermophilic methanogen Methanothermobacter tenebrarum sp. MCM-B 1447.</title>
        <authorList>
            <person name="Pore S.D."/>
            <person name="Dagar S."/>
            <person name="Dhakephalkar P.K."/>
        </authorList>
    </citation>
    <scope>NUCLEOTIDE SEQUENCE [LARGE SCALE GENOMIC DNA]</scope>
    <source>
        <strain evidence="8 9">MCM B 1447</strain>
    </source>
</reference>
<dbReference type="PANTHER" id="PTHR11361:SF125">
    <property type="entry name" value="DNA-BINDING PROTEIN MUTS2"/>
    <property type="match status" value="1"/>
</dbReference>
<dbReference type="GO" id="GO:0140664">
    <property type="term" value="F:ATP-dependent DNA damage sensor activity"/>
    <property type="evidence" value="ECO:0007669"/>
    <property type="project" value="InterPro"/>
</dbReference>
<evidence type="ECO:0000256" key="1">
    <source>
        <dbReference type="ARBA" id="ARBA00022741"/>
    </source>
</evidence>
<evidence type="ECO:0000256" key="4">
    <source>
        <dbReference type="HAMAP-Rule" id="MF_00971"/>
    </source>
</evidence>
<gene>
    <name evidence="4" type="primary">mutS2</name>
    <name evidence="8" type="ORF">DPC56_00405</name>
</gene>
<dbReference type="InterPro" id="IPR000432">
    <property type="entry name" value="DNA_mismatch_repair_MutS_C"/>
</dbReference>
<dbReference type="Pfam" id="PF00488">
    <property type="entry name" value="MutS_V"/>
    <property type="match status" value="1"/>
</dbReference>
<keyword evidence="8" id="KW-0540">Nuclease</keyword>
<dbReference type="SUPFAM" id="SSF47781">
    <property type="entry name" value="RuvA domain 2-like"/>
    <property type="match status" value="1"/>
</dbReference>
<keyword evidence="5" id="KW-0175">Coiled coil</keyword>
<dbReference type="SMART" id="SM00534">
    <property type="entry name" value="MUTSac"/>
    <property type="match status" value="1"/>
</dbReference>
<dbReference type="GO" id="GO:0006298">
    <property type="term" value="P:mismatch repair"/>
    <property type="evidence" value="ECO:0007669"/>
    <property type="project" value="InterPro"/>
</dbReference>
<feature type="binding site" evidence="4">
    <location>
        <begin position="461"/>
        <end position="468"/>
    </location>
    <ligand>
        <name>ATP</name>
        <dbReference type="ChEBI" id="CHEBI:30616"/>
    </ligand>
</feature>
<evidence type="ECO:0000259" key="7">
    <source>
        <dbReference type="SMART" id="SM00534"/>
    </source>
</evidence>
<keyword evidence="8" id="KW-0255">Endonuclease</keyword>
<feature type="domain" description="Helix-hairpin-helix DNA-binding motif class 1" evidence="6">
    <location>
        <begin position="9"/>
        <end position="28"/>
    </location>
</feature>
<evidence type="ECO:0000313" key="8">
    <source>
        <dbReference type="EMBL" id="RAO79784.1"/>
    </source>
</evidence>
<name>A0A328PKB2_9EURY</name>
<dbReference type="InterPro" id="IPR003583">
    <property type="entry name" value="Hlx-hairpin-Hlx_DNA-bd_motif"/>
</dbReference>
<accession>A0A328PKB2</accession>
<dbReference type="PIRSF" id="PIRSF029254">
    <property type="entry name" value="MutS_C_archaeal"/>
    <property type="match status" value="1"/>
</dbReference>
<keyword evidence="3 4" id="KW-0238">DNA-binding</keyword>
<dbReference type="SUPFAM" id="SSF52540">
    <property type="entry name" value="P-loop containing nucleoside triphosphate hydrolases"/>
    <property type="match status" value="1"/>
</dbReference>
<dbReference type="InterPro" id="IPR045076">
    <property type="entry name" value="MutS"/>
</dbReference>
<comment type="function">
    <text evidence="4">Has ATPase and non-specific DNA-binding activities.</text>
</comment>
<dbReference type="RefSeq" id="WP_112093094.1">
    <property type="nucleotide sequence ID" value="NZ_QLOE01000001.1"/>
</dbReference>
<evidence type="ECO:0000256" key="3">
    <source>
        <dbReference type="ARBA" id="ARBA00023125"/>
    </source>
</evidence>
<dbReference type="InterPro" id="IPR012401">
    <property type="entry name" value="DNA-bd_MutS2_arc"/>
</dbReference>
<comment type="similarity">
    <text evidence="4">Belongs to the DNA mismatch repair MutS family. Archaeal Muts2 subfamily.</text>
</comment>
<dbReference type="AlphaFoldDB" id="A0A328PKB2"/>
<dbReference type="GO" id="GO:0005524">
    <property type="term" value="F:ATP binding"/>
    <property type="evidence" value="ECO:0007669"/>
    <property type="project" value="UniProtKB-UniRule"/>
</dbReference>
<keyword evidence="4" id="KW-0378">Hydrolase</keyword>
<feature type="domain" description="DNA mismatch repair proteins mutS family" evidence="7">
    <location>
        <begin position="454"/>
        <end position="640"/>
    </location>
</feature>
<evidence type="ECO:0000256" key="2">
    <source>
        <dbReference type="ARBA" id="ARBA00022840"/>
    </source>
</evidence>
<dbReference type="InterPro" id="IPR027417">
    <property type="entry name" value="P-loop_NTPase"/>
</dbReference>
<dbReference type="OrthoDB" id="15514at2157"/>
<dbReference type="EMBL" id="QLOE01000001">
    <property type="protein sequence ID" value="RAO79784.1"/>
    <property type="molecule type" value="Genomic_DNA"/>
</dbReference>
<comment type="cofactor">
    <cofactor evidence="4">
        <name>a divalent metal cation</name>
        <dbReference type="ChEBI" id="CHEBI:60240"/>
    </cofactor>
</comment>
<keyword evidence="1 4" id="KW-0547">Nucleotide-binding</keyword>
<comment type="caution">
    <text evidence="8">The sequence shown here is derived from an EMBL/GenBank/DDBJ whole genome shotgun (WGS) entry which is preliminary data.</text>
</comment>